<feature type="domain" description="VWFC" evidence="14">
    <location>
        <begin position="369"/>
        <end position="426"/>
    </location>
</feature>
<feature type="compositionally biased region" description="Pro residues" evidence="12">
    <location>
        <begin position="772"/>
        <end position="786"/>
    </location>
</feature>
<reference evidence="15 16" key="1">
    <citation type="submission" date="2024-05" db="EMBL/GenBank/DDBJ databases">
        <title>A high-quality chromosomal-level genome assembly of Topmouth culter (Culter alburnus).</title>
        <authorList>
            <person name="Zhao H."/>
        </authorList>
    </citation>
    <scope>NUCLEOTIDE SEQUENCE [LARGE SCALE GENOMIC DNA]</scope>
    <source>
        <strain evidence="15">CATC2023</strain>
        <tissue evidence="15">Muscle</tissue>
    </source>
</reference>
<evidence type="ECO:0000256" key="9">
    <source>
        <dbReference type="ARBA" id="ARBA00023049"/>
    </source>
</evidence>
<comment type="caution">
    <text evidence="15">The sequence shown here is derived from an EMBL/GenBank/DDBJ whole genome shotgun (WGS) entry which is preliminary data.</text>
</comment>
<dbReference type="Gene3D" id="2.10.70.10">
    <property type="entry name" value="Complement Module, domain 1"/>
    <property type="match status" value="2"/>
</dbReference>
<protein>
    <recommendedName>
        <fullName evidence="14">VWFC domain-containing protein</fullName>
    </recommendedName>
</protein>
<dbReference type="GO" id="GO:0005576">
    <property type="term" value="C:extracellular region"/>
    <property type="evidence" value="ECO:0007669"/>
    <property type="project" value="UniProtKB-SubCell"/>
</dbReference>
<dbReference type="Proteomes" id="UP001479290">
    <property type="component" value="Unassembled WGS sequence"/>
</dbReference>
<evidence type="ECO:0000256" key="8">
    <source>
        <dbReference type="ARBA" id="ARBA00022833"/>
    </source>
</evidence>
<dbReference type="SMART" id="SM00214">
    <property type="entry name" value="VWC"/>
    <property type="match status" value="6"/>
</dbReference>
<evidence type="ECO:0000256" key="6">
    <source>
        <dbReference type="ARBA" id="ARBA00022729"/>
    </source>
</evidence>
<evidence type="ECO:0000256" key="3">
    <source>
        <dbReference type="ARBA" id="ARBA00022525"/>
    </source>
</evidence>
<evidence type="ECO:0000256" key="5">
    <source>
        <dbReference type="ARBA" id="ARBA00022723"/>
    </source>
</evidence>
<dbReference type="GO" id="GO:0031012">
    <property type="term" value="C:extracellular matrix"/>
    <property type="evidence" value="ECO:0007669"/>
    <property type="project" value="InterPro"/>
</dbReference>
<keyword evidence="7" id="KW-0378">Hydrolase</keyword>
<keyword evidence="6 13" id="KW-0732">Signal</keyword>
<evidence type="ECO:0000259" key="14">
    <source>
        <dbReference type="PROSITE" id="PS50184"/>
    </source>
</evidence>
<feature type="coiled-coil region" evidence="11">
    <location>
        <begin position="301"/>
        <end position="328"/>
    </location>
</feature>
<evidence type="ECO:0000256" key="12">
    <source>
        <dbReference type="SAM" id="MobiDB-lite"/>
    </source>
</evidence>
<evidence type="ECO:0000313" key="15">
    <source>
        <dbReference type="EMBL" id="KAK9958720.1"/>
    </source>
</evidence>
<keyword evidence="5" id="KW-0479">Metal-binding</keyword>
<dbReference type="SUPFAM" id="SSF57603">
    <property type="entry name" value="FnI-like domain"/>
    <property type="match status" value="5"/>
</dbReference>
<evidence type="ECO:0000256" key="1">
    <source>
        <dbReference type="ARBA" id="ARBA00001947"/>
    </source>
</evidence>
<proteinExistence type="predicted"/>
<sequence length="920" mass="102137">MRLKSVVGYLVWSLFILWKVCDCVQTHQDANHPRGAETVINLLKVQNVTHSQRLVSKAKGRDPEMPAWRFRSRTPHLTLPQDLSDYFLSTSEGVLGLHLVGRQTKGSEATLISFISPAHLQHDGRPLLELVSNTKENWLQLEFRSANGQPEVIKLPGGNPFIAGGWVRMALSVEPRQVVMFLECDEAVVLKLKEGGRILALDLPHNLQVTFSSTAGNKDSKFNGIWQTAVLSTRAYERRPWICDNFTDSLPDTAQTTSPTVSAVSDLDMMQDQGDRGDEVALSQRYPSDAYLRFGQMESNLHNMMTMLDMLKKQNTDLQARIDHLQTCDHTKLKCVYEGRQLDEGYRWSSDSRTSCSCTNGQVQCNRLSECSFHGSIYNNGDVFSPDDCNRCTCKRERVECDVNPCPSQSCEEPSVPKRSCCRDCQTKCKHHGQIYENGDVFVSRSDPCLNCKCSNSQVSCNRIQCPNTPCPNPYRRRGECCPTCSVCDVDGRPYNGSFSTVDGCQTCTCQGGNQACVNVQQCPQTCQDGVKPPFGSCCRDCSRCNFKGEVVLNGVSFQPPRDPCRRCVCNEGNIACETQSCPTSPCRLVETVGGQCCPRCRSCVQDNVWHLHGSQWKRCIRNGVRYEEGATWTDADQRCSCVRGQVACICEPRCGDPRAPTPVPCPNPTPPARGVYLRTPLRRTPVRQPPCTDPRALPKTHQFSRNGVRYEEGATWTDADQRCSCVRGQVACICEPRCGDPRAPTPVPCPNPTPLARGVYLRTPVRRTPVRQPPCTDPRALPKPHPSSTNGVRYEEGATWTEADQRCSCVRGQVACICEPRCGEPRCGNPRAPTPVPCPNPTPPARCIRNGVRYEEGATWTEADQRCSCVRGQVACICEPRCGEPRCGNPRAPTPVPCPRRTSSAVPTNAAVSRYTFTN</sequence>
<dbReference type="GO" id="GO:0006508">
    <property type="term" value="P:proteolysis"/>
    <property type="evidence" value="ECO:0007669"/>
    <property type="project" value="UniProtKB-KW"/>
</dbReference>
<feature type="domain" description="VWFC" evidence="14">
    <location>
        <begin position="543"/>
        <end position="602"/>
    </location>
</feature>
<dbReference type="InterPro" id="IPR021158">
    <property type="entry name" value="Pept_M10A_Zn_BS"/>
</dbReference>
<organism evidence="15 16">
    <name type="scientific">Culter alburnus</name>
    <name type="common">Topmouth culter</name>
    <dbReference type="NCBI Taxonomy" id="194366"/>
    <lineage>
        <taxon>Eukaryota</taxon>
        <taxon>Metazoa</taxon>
        <taxon>Chordata</taxon>
        <taxon>Craniata</taxon>
        <taxon>Vertebrata</taxon>
        <taxon>Euteleostomi</taxon>
        <taxon>Actinopterygii</taxon>
        <taxon>Neopterygii</taxon>
        <taxon>Teleostei</taxon>
        <taxon>Ostariophysi</taxon>
        <taxon>Cypriniformes</taxon>
        <taxon>Xenocyprididae</taxon>
        <taxon>Xenocypridinae</taxon>
        <taxon>Culter</taxon>
    </lineage>
</organism>
<dbReference type="PROSITE" id="PS50184">
    <property type="entry name" value="VWFC_2"/>
    <property type="match status" value="3"/>
</dbReference>
<accession>A0AAW1ZF99</accession>
<keyword evidence="10" id="KW-0865">Zymogen</keyword>
<dbReference type="GO" id="GO:0008270">
    <property type="term" value="F:zinc ion binding"/>
    <property type="evidence" value="ECO:0007669"/>
    <property type="project" value="InterPro"/>
</dbReference>
<dbReference type="SUPFAM" id="SSF49899">
    <property type="entry name" value="Concanavalin A-like lectins/glucanases"/>
    <property type="match status" value="1"/>
</dbReference>
<dbReference type="InterPro" id="IPR001007">
    <property type="entry name" value="VWF_dom"/>
</dbReference>
<evidence type="ECO:0000256" key="10">
    <source>
        <dbReference type="ARBA" id="ARBA00023145"/>
    </source>
</evidence>
<keyword evidence="9" id="KW-0482">Metalloprotease</keyword>
<keyword evidence="11" id="KW-0175">Coiled coil</keyword>
<keyword evidence="4" id="KW-0645">Protease</keyword>
<evidence type="ECO:0000256" key="4">
    <source>
        <dbReference type="ARBA" id="ARBA00022670"/>
    </source>
</evidence>
<dbReference type="Gene3D" id="6.20.200.20">
    <property type="match status" value="2"/>
</dbReference>
<feature type="signal peptide" evidence="13">
    <location>
        <begin position="1"/>
        <end position="23"/>
    </location>
</feature>
<dbReference type="InterPro" id="IPR052424">
    <property type="entry name" value="Kielin_Chordin-BMP_Reg"/>
</dbReference>
<dbReference type="GO" id="GO:0030513">
    <property type="term" value="P:positive regulation of BMP signaling pathway"/>
    <property type="evidence" value="ECO:0007669"/>
    <property type="project" value="TreeGrafter"/>
</dbReference>
<dbReference type="PROSITE" id="PS00546">
    <property type="entry name" value="CYSTEINE_SWITCH"/>
    <property type="match status" value="1"/>
</dbReference>
<dbReference type="EMBL" id="JAWDJR010000018">
    <property type="protein sequence ID" value="KAK9958720.1"/>
    <property type="molecule type" value="Genomic_DNA"/>
</dbReference>
<feature type="domain" description="VWFC" evidence="14">
    <location>
        <begin position="427"/>
        <end position="486"/>
    </location>
</feature>
<feature type="region of interest" description="Disordered" evidence="12">
    <location>
        <begin position="769"/>
        <end position="793"/>
    </location>
</feature>
<dbReference type="SMART" id="SM00215">
    <property type="entry name" value="VWC_out"/>
    <property type="match status" value="3"/>
</dbReference>
<dbReference type="GO" id="GO:0004222">
    <property type="term" value="F:metalloendopeptidase activity"/>
    <property type="evidence" value="ECO:0007669"/>
    <property type="project" value="InterPro"/>
</dbReference>
<evidence type="ECO:0000256" key="13">
    <source>
        <dbReference type="SAM" id="SignalP"/>
    </source>
</evidence>
<dbReference type="InterPro" id="IPR013320">
    <property type="entry name" value="ConA-like_dom_sf"/>
</dbReference>
<feature type="chain" id="PRO_5043721747" description="VWFC domain-containing protein" evidence="13">
    <location>
        <begin position="24"/>
        <end position="920"/>
    </location>
</feature>
<evidence type="ECO:0000256" key="2">
    <source>
        <dbReference type="ARBA" id="ARBA00004613"/>
    </source>
</evidence>
<keyword evidence="16" id="KW-1185">Reference proteome</keyword>
<evidence type="ECO:0000256" key="7">
    <source>
        <dbReference type="ARBA" id="ARBA00022801"/>
    </source>
</evidence>
<evidence type="ECO:0000256" key="11">
    <source>
        <dbReference type="SAM" id="Coils"/>
    </source>
</evidence>
<dbReference type="AlphaFoldDB" id="A0AAW1ZF99"/>
<name>A0AAW1ZF99_CULAL</name>
<comment type="subcellular location">
    <subcellularLocation>
        <location evidence="2">Secreted</location>
    </subcellularLocation>
</comment>
<evidence type="ECO:0000313" key="16">
    <source>
        <dbReference type="Proteomes" id="UP001479290"/>
    </source>
</evidence>
<dbReference type="PANTHER" id="PTHR46698:SF6">
    <property type="entry name" value="KIELIN_CHORDIN-LIKE PROTEIN"/>
    <property type="match status" value="1"/>
</dbReference>
<dbReference type="PANTHER" id="PTHR46698">
    <property type="entry name" value="CROSSVEINLESS 2"/>
    <property type="match status" value="1"/>
</dbReference>
<dbReference type="Pfam" id="PF00093">
    <property type="entry name" value="VWC"/>
    <property type="match status" value="3"/>
</dbReference>
<dbReference type="Gene3D" id="2.60.120.200">
    <property type="match status" value="1"/>
</dbReference>
<comment type="cofactor">
    <cofactor evidence="1">
        <name>Zn(2+)</name>
        <dbReference type="ChEBI" id="CHEBI:29105"/>
    </cofactor>
</comment>
<keyword evidence="8" id="KW-0862">Zinc</keyword>
<keyword evidence="3" id="KW-0964">Secreted</keyword>
<gene>
    <name evidence="15" type="ORF">ABG768_010825</name>
</gene>
<dbReference type="PROSITE" id="PS01208">
    <property type="entry name" value="VWFC_1"/>
    <property type="match status" value="3"/>
</dbReference>